<evidence type="ECO:0000313" key="2">
    <source>
        <dbReference type="Proteomes" id="UP000053411"/>
    </source>
</evidence>
<evidence type="ECO:0000313" key="1">
    <source>
        <dbReference type="EMBL" id="KIX99984.1"/>
    </source>
</evidence>
<dbReference type="VEuPathDB" id="FungiDB:Z520_04622"/>
<dbReference type="RefSeq" id="XP_016634107.1">
    <property type="nucleotide sequence ID" value="XM_016775127.1"/>
</dbReference>
<dbReference type="AlphaFoldDB" id="A0A0D2KA17"/>
<keyword evidence="2" id="KW-1185">Reference proteome</keyword>
<dbReference type="EMBL" id="KN848068">
    <property type="protein sequence ID" value="KIX99984.1"/>
    <property type="molecule type" value="Genomic_DNA"/>
</dbReference>
<organism evidence="1 2">
    <name type="scientific">Fonsecaea multimorphosa CBS 102226</name>
    <dbReference type="NCBI Taxonomy" id="1442371"/>
    <lineage>
        <taxon>Eukaryota</taxon>
        <taxon>Fungi</taxon>
        <taxon>Dikarya</taxon>
        <taxon>Ascomycota</taxon>
        <taxon>Pezizomycotina</taxon>
        <taxon>Eurotiomycetes</taxon>
        <taxon>Chaetothyriomycetidae</taxon>
        <taxon>Chaetothyriales</taxon>
        <taxon>Herpotrichiellaceae</taxon>
        <taxon>Fonsecaea</taxon>
    </lineage>
</organism>
<name>A0A0D2KA17_9EURO</name>
<dbReference type="Proteomes" id="UP000053411">
    <property type="component" value="Unassembled WGS sequence"/>
</dbReference>
<sequence>MRAADSNPQPRNLALAIVSYQNGYGMSFDKTSGIRTGYLIQSIMAISILTSVMMNQPLRSTPMRPVQVKIWKLSGTPEYFPSAALRDHRHSKHPSFMAGVLLTWKLASNDGQQTELPYINVKRARTLTN</sequence>
<reference evidence="1 2" key="1">
    <citation type="submission" date="2015-01" db="EMBL/GenBank/DDBJ databases">
        <title>The Genome Sequence of Fonsecaea multimorphosa CBS 102226.</title>
        <authorList>
            <consortium name="The Broad Institute Genomics Platform"/>
            <person name="Cuomo C."/>
            <person name="de Hoog S."/>
            <person name="Gorbushina A."/>
            <person name="Stielow B."/>
            <person name="Teixiera M."/>
            <person name="Abouelleil A."/>
            <person name="Chapman S.B."/>
            <person name="Priest M."/>
            <person name="Young S.K."/>
            <person name="Wortman J."/>
            <person name="Nusbaum C."/>
            <person name="Birren B."/>
        </authorList>
    </citation>
    <scope>NUCLEOTIDE SEQUENCE [LARGE SCALE GENOMIC DNA]</scope>
    <source>
        <strain evidence="1 2">CBS 102226</strain>
    </source>
</reference>
<gene>
    <name evidence="1" type="ORF">Z520_04622</name>
</gene>
<dbReference type="GeneID" id="27710368"/>
<protein>
    <submittedName>
        <fullName evidence="1">Uncharacterized protein</fullName>
    </submittedName>
</protein>
<proteinExistence type="predicted"/>
<accession>A0A0D2KA17</accession>